<dbReference type="Proteomes" id="UP000009886">
    <property type="component" value="Unassembled WGS sequence"/>
</dbReference>
<evidence type="ECO:0000313" key="1">
    <source>
        <dbReference type="EMBL" id="EKV11641.1"/>
    </source>
</evidence>
<dbReference type="HOGENOM" id="CLU_3335762_0_0_1"/>
<name>K9GEC1_PEND1</name>
<dbReference type="KEGG" id="pdp:PDIP_55310"/>
<organism evidence="1 2">
    <name type="scientific">Penicillium digitatum (strain Pd1 / CECT 20795)</name>
    <name type="common">Green mold</name>
    <dbReference type="NCBI Taxonomy" id="1170230"/>
    <lineage>
        <taxon>Eukaryota</taxon>
        <taxon>Fungi</taxon>
        <taxon>Dikarya</taxon>
        <taxon>Ascomycota</taxon>
        <taxon>Pezizomycotina</taxon>
        <taxon>Eurotiomycetes</taxon>
        <taxon>Eurotiomycetidae</taxon>
        <taxon>Eurotiales</taxon>
        <taxon>Aspergillaceae</taxon>
        <taxon>Penicillium</taxon>
    </lineage>
</organism>
<dbReference type="AlphaFoldDB" id="K9GEC1"/>
<dbReference type="OrthoDB" id="2823490at2759"/>
<evidence type="ECO:0000313" key="2">
    <source>
        <dbReference type="Proteomes" id="UP000009886"/>
    </source>
</evidence>
<proteinExistence type="predicted"/>
<dbReference type="VEuPathDB" id="FungiDB:PDIP_55310"/>
<reference evidence="2" key="1">
    <citation type="journal article" date="2012" name="BMC Genomics">
        <title>Genome sequence of the necrotrophic fungus Penicillium digitatum, the main postharvest pathogen of citrus.</title>
        <authorList>
            <person name="Marcet-Houben M."/>
            <person name="Ballester A.-R."/>
            <person name="de la Fuente B."/>
            <person name="Harries E."/>
            <person name="Marcos J.F."/>
            <person name="Gonzalez-Candelas L."/>
            <person name="Gabaldon T."/>
        </authorList>
    </citation>
    <scope>NUCLEOTIDE SEQUENCE [LARGE SCALE GENOMIC DNA]</scope>
    <source>
        <strain evidence="2">Pd1 / CECT 20795</strain>
    </source>
</reference>
<protein>
    <submittedName>
        <fullName evidence="1">Uncharacterized protein</fullName>
    </submittedName>
</protein>
<accession>K9GEC1</accession>
<sequence>MSLFLNLPSELGMLIIGHVLDAPLSPPRAPFESDGITR</sequence>
<comment type="caution">
    <text evidence="1">The sequence shown here is derived from an EMBL/GenBank/DDBJ whole genome shotgun (WGS) entry which is preliminary data.</text>
</comment>
<dbReference type="EMBL" id="AKCU01000375">
    <property type="protein sequence ID" value="EKV11641.1"/>
    <property type="molecule type" value="Genomic_DNA"/>
</dbReference>
<gene>
    <name evidence="1" type="ORF">PDIP_55310</name>
</gene>